<sequence>MAAESGVAHKVISVLLRLSEFACAVIVLGILSRFVYLIGVAQADVDGRIIYGIVVASLGIMYSILFCPPFRNMFLGFPVDFVLFVMWLVAYCLFQTRTGSHTCSARWYVNYWGYYWGRFVGPIGTVDIDHVGCGPWKTVLAFSFIAWFLHLMSGILGVYVFRTYIRLDETKRDLKHHAEKLTKYVV</sequence>
<feature type="transmembrane region" description="Helical" evidence="5">
    <location>
        <begin position="21"/>
        <end position="43"/>
    </location>
</feature>
<feature type="domain" description="MARVEL" evidence="6">
    <location>
        <begin position="12"/>
        <end position="153"/>
    </location>
</feature>
<evidence type="ECO:0000313" key="7">
    <source>
        <dbReference type="EMBL" id="KAH7232934.1"/>
    </source>
</evidence>
<comment type="subcellular location">
    <subcellularLocation>
        <location evidence="1">Membrane</location>
        <topology evidence="1">Multi-pass membrane protein</topology>
    </subcellularLocation>
</comment>
<dbReference type="OrthoDB" id="4074965at2759"/>
<feature type="non-terminal residue" evidence="7">
    <location>
        <position position="1"/>
    </location>
</feature>
<evidence type="ECO:0000259" key="6">
    <source>
        <dbReference type="Pfam" id="PF01284"/>
    </source>
</evidence>
<keyword evidence="4 5" id="KW-0472">Membrane</keyword>
<protein>
    <recommendedName>
        <fullName evidence="6">MARVEL domain-containing protein</fullName>
    </recommendedName>
</protein>
<evidence type="ECO:0000313" key="8">
    <source>
        <dbReference type="Proteomes" id="UP000813427"/>
    </source>
</evidence>
<feature type="transmembrane region" description="Helical" evidence="5">
    <location>
        <begin position="49"/>
        <end position="67"/>
    </location>
</feature>
<dbReference type="EMBL" id="JAGPXF010000008">
    <property type="protein sequence ID" value="KAH7232934.1"/>
    <property type="molecule type" value="Genomic_DNA"/>
</dbReference>
<gene>
    <name evidence="7" type="ORF">BKA59DRAFT_534723</name>
</gene>
<evidence type="ECO:0000256" key="1">
    <source>
        <dbReference type="ARBA" id="ARBA00004141"/>
    </source>
</evidence>
<evidence type="ECO:0000256" key="3">
    <source>
        <dbReference type="ARBA" id="ARBA00022989"/>
    </source>
</evidence>
<dbReference type="Pfam" id="PF01284">
    <property type="entry name" value="MARVEL"/>
    <property type="match status" value="1"/>
</dbReference>
<dbReference type="InterPro" id="IPR008253">
    <property type="entry name" value="Marvel"/>
</dbReference>
<dbReference type="Proteomes" id="UP000813427">
    <property type="component" value="Unassembled WGS sequence"/>
</dbReference>
<reference evidence="7" key="1">
    <citation type="journal article" date="2021" name="Nat. Commun.">
        <title>Genetic determinants of endophytism in the Arabidopsis root mycobiome.</title>
        <authorList>
            <person name="Mesny F."/>
            <person name="Miyauchi S."/>
            <person name="Thiergart T."/>
            <person name="Pickel B."/>
            <person name="Atanasova L."/>
            <person name="Karlsson M."/>
            <person name="Huettel B."/>
            <person name="Barry K.W."/>
            <person name="Haridas S."/>
            <person name="Chen C."/>
            <person name="Bauer D."/>
            <person name="Andreopoulos W."/>
            <person name="Pangilinan J."/>
            <person name="LaButti K."/>
            <person name="Riley R."/>
            <person name="Lipzen A."/>
            <person name="Clum A."/>
            <person name="Drula E."/>
            <person name="Henrissat B."/>
            <person name="Kohler A."/>
            <person name="Grigoriev I.V."/>
            <person name="Martin F.M."/>
            <person name="Hacquard S."/>
        </authorList>
    </citation>
    <scope>NUCLEOTIDE SEQUENCE</scope>
    <source>
        <strain evidence="7">MPI-SDFR-AT-0068</strain>
    </source>
</reference>
<evidence type="ECO:0000256" key="4">
    <source>
        <dbReference type="ARBA" id="ARBA00023136"/>
    </source>
</evidence>
<dbReference type="AlphaFoldDB" id="A0A8K0W5D8"/>
<comment type="caution">
    <text evidence="7">The sequence shown here is derived from an EMBL/GenBank/DDBJ whole genome shotgun (WGS) entry which is preliminary data.</text>
</comment>
<dbReference type="PANTHER" id="PTHR39608:SF1">
    <property type="entry name" value="INTEGRAL MEMBRANE PROTEIN (AFU_ORTHOLOGUE AFUA_5G08640)"/>
    <property type="match status" value="1"/>
</dbReference>
<evidence type="ECO:0000256" key="5">
    <source>
        <dbReference type="SAM" id="Phobius"/>
    </source>
</evidence>
<accession>A0A8K0W5D8</accession>
<name>A0A8K0W5D8_9HYPO</name>
<keyword evidence="2 5" id="KW-0812">Transmembrane</keyword>
<feature type="transmembrane region" description="Helical" evidence="5">
    <location>
        <begin position="144"/>
        <end position="165"/>
    </location>
</feature>
<organism evidence="7 8">
    <name type="scientific">Fusarium tricinctum</name>
    <dbReference type="NCBI Taxonomy" id="61284"/>
    <lineage>
        <taxon>Eukaryota</taxon>
        <taxon>Fungi</taxon>
        <taxon>Dikarya</taxon>
        <taxon>Ascomycota</taxon>
        <taxon>Pezizomycotina</taxon>
        <taxon>Sordariomycetes</taxon>
        <taxon>Hypocreomycetidae</taxon>
        <taxon>Hypocreales</taxon>
        <taxon>Nectriaceae</taxon>
        <taxon>Fusarium</taxon>
        <taxon>Fusarium tricinctum species complex</taxon>
    </lineage>
</organism>
<proteinExistence type="predicted"/>
<keyword evidence="8" id="KW-1185">Reference proteome</keyword>
<evidence type="ECO:0000256" key="2">
    <source>
        <dbReference type="ARBA" id="ARBA00022692"/>
    </source>
</evidence>
<dbReference type="PANTHER" id="PTHR39608">
    <property type="entry name" value="INTEGRAL MEMBRANE PROTEIN (AFU_ORTHOLOGUE AFUA_5G08640)"/>
    <property type="match status" value="1"/>
</dbReference>
<feature type="transmembrane region" description="Helical" evidence="5">
    <location>
        <begin position="74"/>
        <end position="94"/>
    </location>
</feature>
<dbReference type="GO" id="GO:0016020">
    <property type="term" value="C:membrane"/>
    <property type="evidence" value="ECO:0007669"/>
    <property type="project" value="UniProtKB-SubCell"/>
</dbReference>
<keyword evidence="3 5" id="KW-1133">Transmembrane helix</keyword>